<protein>
    <submittedName>
        <fullName evidence="2">Uncharacterized protein</fullName>
    </submittedName>
</protein>
<dbReference type="Proteomes" id="UP000323426">
    <property type="component" value="Unassembled WGS sequence"/>
</dbReference>
<comment type="caution">
    <text evidence="2">The sequence shown here is derived from an EMBL/GenBank/DDBJ whole genome shotgun (WGS) entry which is preliminary data.</text>
</comment>
<reference evidence="2 3" key="1">
    <citation type="submission" date="2019-09" db="EMBL/GenBank/DDBJ databases">
        <title>Genome sequence and assembly of Adhaeribacter sp.</title>
        <authorList>
            <person name="Chhetri G."/>
        </authorList>
    </citation>
    <scope>NUCLEOTIDE SEQUENCE [LARGE SCALE GENOMIC DNA]</scope>
    <source>
        <strain evidence="2 3">DK36</strain>
    </source>
</reference>
<feature type="compositionally biased region" description="Basic and acidic residues" evidence="1">
    <location>
        <begin position="60"/>
        <end position="70"/>
    </location>
</feature>
<gene>
    <name evidence="2" type="ORF">F0145_15650</name>
</gene>
<name>A0A5M6DCG5_9BACT</name>
<accession>A0A5M6DCG5</accession>
<feature type="region of interest" description="Disordered" evidence="1">
    <location>
        <begin position="19"/>
        <end position="70"/>
    </location>
</feature>
<evidence type="ECO:0000256" key="1">
    <source>
        <dbReference type="SAM" id="MobiDB-lite"/>
    </source>
</evidence>
<proteinExistence type="predicted"/>
<organism evidence="2 3">
    <name type="scientific">Adhaeribacter rhizoryzae</name>
    <dbReference type="NCBI Taxonomy" id="2607907"/>
    <lineage>
        <taxon>Bacteria</taxon>
        <taxon>Pseudomonadati</taxon>
        <taxon>Bacteroidota</taxon>
        <taxon>Cytophagia</taxon>
        <taxon>Cytophagales</taxon>
        <taxon>Hymenobacteraceae</taxon>
        <taxon>Adhaeribacter</taxon>
    </lineage>
</organism>
<dbReference type="PROSITE" id="PS51257">
    <property type="entry name" value="PROKAR_LIPOPROTEIN"/>
    <property type="match status" value="1"/>
</dbReference>
<keyword evidence="3" id="KW-1185">Reference proteome</keyword>
<evidence type="ECO:0000313" key="3">
    <source>
        <dbReference type="Proteomes" id="UP000323426"/>
    </source>
</evidence>
<dbReference type="EMBL" id="VWSF01000012">
    <property type="protein sequence ID" value="KAA5544012.1"/>
    <property type="molecule type" value="Genomic_DNA"/>
</dbReference>
<feature type="compositionally biased region" description="Acidic residues" evidence="1">
    <location>
        <begin position="28"/>
        <end position="59"/>
    </location>
</feature>
<sequence length="70" mass="7730">MKKIFLMMLTAGLFSFGLGSCDSRQESGDQEQIEATEDEAEDAGAVDMEDPDMEDEADEAHDSNDKNDPR</sequence>
<dbReference type="RefSeq" id="WP_150089581.1">
    <property type="nucleotide sequence ID" value="NZ_VWSF01000012.1"/>
</dbReference>
<dbReference type="AlphaFoldDB" id="A0A5M6DCG5"/>
<evidence type="ECO:0000313" key="2">
    <source>
        <dbReference type="EMBL" id="KAA5544012.1"/>
    </source>
</evidence>